<proteinExistence type="predicted"/>
<feature type="transmembrane region" description="Helical" evidence="1">
    <location>
        <begin position="42"/>
        <end position="62"/>
    </location>
</feature>
<dbReference type="InterPro" id="IPR002656">
    <property type="entry name" value="Acyl_transf_3_dom"/>
</dbReference>
<evidence type="ECO:0000256" key="1">
    <source>
        <dbReference type="SAM" id="Phobius"/>
    </source>
</evidence>
<keyword evidence="4" id="KW-1185">Reference proteome</keyword>
<feature type="domain" description="Acyltransferase 3" evidence="2">
    <location>
        <begin position="6"/>
        <end position="222"/>
    </location>
</feature>
<feature type="transmembrane region" description="Helical" evidence="1">
    <location>
        <begin position="120"/>
        <end position="145"/>
    </location>
</feature>
<dbReference type="EMBL" id="SJDU01000456">
    <property type="protein sequence ID" value="TKZ28981.1"/>
    <property type="molecule type" value="Genomic_DNA"/>
</dbReference>
<feature type="transmembrane region" description="Helical" evidence="1">
    <location>
        <begin position="12"/>
        <end position="30"/>
    </location>
</feature>
<dbReference type="Pfam" id="PF01757">
    <property type="entry name" value="Acyl_transf_3"/>
    <property type="match status" value="1"/>
</dbReference>
<keyword evidence="1" id="KW-0812">Transmembrane</keyword>
<organism evidence="3 4">
    <name type="scientific">Brachyspira catarrhinii</name>
    <dbReference type="NCBI Taxonomy" id="2528966"/>
    <lineage>
        <taxon>Bacteria</taxon>
        <taxon>Pseudomonadati</taxon>
        <taxon>Spirochaetota</taxon>
        <taxon>Spirochaetia</taxon>
        <taxon>Brachyspirales</taxon>
        <taxon>Brachyspiraceae</taxon>
        <taxon>Brachyspira</taxon>
    </lineage>
</organism>
<sequence length="227" mass="27245">MTKRLNNIDFLKIIFNFGIIYGHILQHYLIPKFKEYETLFKYTSYSYGYMCEFLFIISGYFLFKELNKNDTRTFIIKKIQRLWPIFAFSIFIVYILSRFSLSSWTDINVIPELLFLNRAIIYNIPVVVGVAWYVGALFWSSIFYFIISKIFEKKAIYIIYLITFFSYMILFSKVYLYSEPRVFNSFITFFMLRGFAGVGLGILFAYNIKPNMNNILNLKSFFKFFLF</sequence>
<gene>
    <name evidence="3" type="ORF">EZH24_11475</name>
</gene>
<protein>
    <recommendedName>
        <fullName evidence="2">Acyltransferase 3 domain-containing protein</fullName>
    </recommendedName>
</protein>
<evidence type="ECO:0000259" key="2">
    <source>
        <dbReference type="Pfam" id="PF01757"/>
    </source>
</evidence>
<dbReference type="RefSeq" id="WP_137999228.1">
    <property type="nucleotide sequence ID" value="NZ_SJDU01000456.1"/>
</dbReference>
<name>A0ABY2TMY1_9SPIR</name>
<feature type="transmembrane region" description="Helical" evidence="1">
    <location>
        <begin position="182"/>
        <end position="206"/>
    </location>
</feature>
<keyword evidence="1" id="KW-0472">Membrane</keyword>
<accession>A0ABY2TMY1</accession>
<feature type="transmembrane region" description="Helical" evidence="1">
    <location>
        <begin position="82"/>
        <end position="100"/>
    </location>
</feature>
<comment type="caution">
    <text evidence="3">The sequence shown here is derived from an EMBL/GenBank/DDBJ whole genome shotgun (WGS) entry which is preliminary data.</text>
</comment>
<evidence type="ECO:0000313" key="3">
    <source>
        <dbReference type="EMBL" id="TKZ28981.1"/>
    </source>
</evidence>
<feature type="transmembrane region" description="Helical" evidence="1">
    <location>
        <begin position="157"/>
        <end position="176"/>
    </location>
</feature>
<evidence type="ECO:0000313" key="4">
    <source>
        <dbReference type="Proteomes" id="UP000310168"/>
    </source>
</evidence>
<keyword evidence="1" id="KW-1133">Transmembrane helix</keyword>
<dbReference type="Proteomes" id="UP000310168">
    <property type="component" value="Unassembled WGS sequence"/>
</dbReference>
<reference evidence="3 4" key="1">
    <citation type="journal article" date="2019" name="Anaerobe">
        <title>Brachyspira catarrhinii sp. nov., an anaerobic intestinal spirochaete isolated from vervet monkeys may have been misidentified as Brachyspira aalborgi in previous studies.</title>
        <authorList>
            <person name="Phillips N.D."/>
            <person name="La T."/>
            <person name="Hampson D.J."/>
        </authorList>
    </citation>
    <scope>NUCLEOTIDE SEQUENCE [LARGE SCALE GENOMIC DNA]</scope>
    <source>
        <strain evidence="3 4">Z12</strain>
    </source>
</reference>